<accession>A0A7J9AWY6</accession>
<keyword evidence="3" id="KW-1185">Reference proteome</keyword>
<evidence type="ECO:0008006" key="4">
    <source>
        <dbReference type="Google" id="ProtNLM"/>
    </source>
</evidence>
<name>A0A7J9AWY6_9ROSI</name>
<feature type="compositionally biased region" description="Acidic residues" evidence="1">
    <location>
        <begin position="9"/>
        <end position="23"/>
    </location>
</feature>
<dbReference type="AlphaFoldDB" id="A0A7J9AWY6"/>
<evidence type="ECO:0000256" key="1">
    <source>
        <dbReference type="SAM" id="MobiDB-lite"/>
    </source>
</evidence>
<comment type="caution">
    <text evidence="2">The sequence shown here is derived from an EMBL/GenBank/DDBJ whole genome shotgun (WGS) entry which is preliminary data.</text>
</comment>
<dbReference type="EMBL" id="JABEZV010000013">
    <property type="protein sequence ID" value="MBA0728513.1"/>
    <property type="molecule type" value="Genomic_DNA"/>
</dbReference>
<feature type="region of interest" description="Disordered" evidence="1">
    <location>
        <begin position="1"/>
        <end position="29"/>
    </location>
</feature>
<proteinExistence type="predicted"/>
<organism evidence="2 3">
    <name type="scientific">Gossypium laxum</name>
    <dbReference type="NCBI Taxonomy" id="34288"/>
    <lineage>
        <taxon>Eukaryota</taxon>
        <taxon>Viridiplantae</taxon>
        <taxon>Streptophyta</taxon>
        <taxon>Embryophyta</taxon>
        <taxon>Tracheophyta</taxon>
        <taxon>Spermatophyta</taxon>
        <taxon>Magnoliopsida</taxon>
        <taxon>eudicotyledons</taxon>
        <taxon>Gunneridae</taxon>
        <taxon>Pentapetalae</taxon>
        <taxon>rosids</taxon>
        <taxon>malvids</taxon>
        <taxon>Malvales</taxon>
        <taxon>Malvaceae</taxon>
        <taxon>Malvoideae</taxon>
        <taxon>Gossypium</taxon>
    </lineage>
</organism>
<protein>
    <recommendedName>
        <fullName evidence="4">DEAD-box RNA helicase Q domain-containing protein</fullName>
    </recommendedName>
</protein>
<dbReference type="Proteomes" id="UP000593574">
    <property type="component" value="Unassembled WGS sequence"/>
</dbReference>
<evidence type="ECO:0000313" key="2">
    <source>
        <dbReference type="EMBL" id="MBA0728513.1"/>
    </source>
</evidence>
<gene>
    <name evidence="2" type="ORF">Golax_001409</name>
</gene>
<sequence>MGETRDNDAYEEDLLDYDEEEEKAPDSVTAKVNGEAGKKGYVGIHSSGFRDFLLKPELLRAIVDSGFEHPSEGKFLTLFISLSHTYYINIYSSIPESHKFKLNFIYGLFIKVYEVML</sequence>
<reference evidence="2 3" key="1">
    <citation type="journal article" date="2019" name="Genome Biol. Evol.">
        <title>Insights into the evolution of the New World diploid cottons (Gossypium, subgenus Houzingenia) based on genome sequencing.</title>
        <authorList>
            <person name="Grover C.E."/>
            <person name="Arick M.A. 2nd"/>
            <person name="Thrash A."/>
            <person name="Conover J.L."/>
            <person name="Sanders W.S."/>
            <person name="Peterson D.G."/>
            <person name="Frelichowski J.E."/>
            <person name="Scheffler J.A."/>
            <person name="Scheffler B.E."/>
            <person name="Wendel J.F."/>
        </authorList>
    </citation>
    <scope>NUCLEOTIDE SEQUENCE [LARGE SCALE GENOMIC DNA]</scope>
    <source>
        <strain evidence="2">4</strain>
        <tissue evidence="2">Leaf</tissue>
    </source>
</reference>
<evidence type="ECO:0000313" key="3">
    <source>
        <dbReference type="Proteomes" id="UP000593574"/>
    </source>
</evidence>